<dbReference type="PROSITE" id="PS50081">
    <property type="entry name" value="ZF_DAG_PE_2"/>
    <property type="match status" value="1"/>
</dbReference>
<dbReference type="GO" id="GO:1901888">
    <property type="term" value="P:regulation of cell junction assembly"/>
    <property type="evidence" value="ECO:0007669"/>
    <property type="project" value="TreeGrafter"/>
</dbReference>
<dbReference type="FunFam" id="3.30.200.20:FF:000017">
    <property type="entry name" value="Non-specific serine/threonine protein kinase"/>
    <property type="match status" value="1"/>
</dbReference>
<keyword evidence="13" id="KW-0862">Zinc</keyword>
<dbReference type="SMART" id="SM00220">
    <property type="entry name" value="S_TKc"/>
    <property type="match status" value="1"/>
</dbReference>
<keyword evidence="8" id="KW-0808">Transferase</keyword>
<dbReference type="GO" id="GO:0000281">
    <property type="term" value="P:mitotic cytokinesis"/>
    <property type="evidence" value="ECO:0007669"/>
    <property type="project" value="TreeGrafter"/>
</dbReference>
<dbReference type="KEGG" id="aqu:100641926"/>
<dbReference type="GO" id="GO:0030866">
    <property type="term" value="P:cortical actin cytoskeleton organization"/>
    <property type="evidence" value="ECO:0007669"/>
    <property type="project" value="TreeGrafter"/>
</dbReference>
<keyword evidence="7" id="KW-0597">Phosphoprotein</keyword>
<evidence type="ECO:0000256" key="2">
    <source>
        <dbReference type="ARBA" id="ARBA00004245"/>
    </source>
</evidence>
<dbReference type="EC" id="2.7.11.1" evidence="4"/>
<dbReference type="RefSeq" id="XP_003385362.1">
    <property type="nucleotide sequence ID" value="XM_003385314.3"/>
</dbReference>
<keyword evidence="9" id="KW-0479">Metal-binding</keyword>
<comment type="cofactor">
    <cofactor evidence="1">
        <name>Mg(2+)</name>
        <dbReference type="ChEBI" id="CHEBI:18420"/>
    </cofactor>
</comment>
<evidence type="ECO:0000256" key="7">
    <source>
        <dbReference type="ARBA" id="ARBA00022553"/>
    </source>
</evidence>
<dbReference type="GO" id="GO:0007266">
    <property type="term" value="P:Rho protein signal transduction"/>
    <property type="evidence" value="ECO:0007669"/>
    <property type="project" value="UniProtKB-UniRule"/>
</dbReference>
<dbReference type="Pfam" id="PF00069">
    <property type="entry name" value="Pkinase"/>
    <property type="match status" value="1"/>
</dbReference>
<evidence type="ECO:0000259" key="25">
    <source>
        <dbReference type="PROSITE" id="PS51859"/>
    </source>
</evidence>
<evidence type="ECO:0000256" key="14">
    <source>
        <dbReference type="ARBA" id="ARBA00022840"/>
    </source>
</evidence>
<dbReference type="SMART" id="SM00109">
    <property type="entry name" value="C1"/>
    <property type="match status" value="1"/>
</dbReference>
<dbReference type="EnsemblMetazoa" id="XM_003385314.3">
    <property type="protein sequence ID" value="XP_003385362.1"/>
    <property type="gene ID" value="LOC100641926"/>
</dbReference>
<keyword evidence="6" id="KW-0723">Serine/threonine-protein kinase</keyword>
<dbReference type="InterPro" id="IPR015008">
    <property type="entry name" value="ROCK_Rho-bd_dom"/>
</dbReference>
<feature type="compositionally biased region" description="Gly residues" evidence="21">
    <location>
        <begin position="1339"/>
        <end position="1358"/>
    </location>
</feature>
<sequence length="1378" mass="157713">MATEHSSLKARHKTLLGSLTDNKGLLHVEGLLDAVVAVYSDCNYPTLHRNKNLDTFRRRYEGVVPVISNNRLSSHDFQLIKVIGRGAFGEVHLVRMKETKKIFAMKILSKFEMIRRSDTAFFWEERDIMAHTTSEWIVQLHYAFQDSSNLYMVMDYMPGGNIVSLMERYEIPEEWAQFYIAELVLALEAVHSMGYVHRDVKPENMLLDGRGHLKLADFGTCMKVDKNGKVRCETAVGTPDYISPEVLKSQGGDGYYGKECDWWSVGVVMFEMLCGDLPFYSDSLIGTYSNIMNHKNTLQFTDVQLSANAKNIIVHFLEDASNRLGLNGVEEVKAHPFFVTDQWNWENIRSTVAYVVPELKSEIDTAYFDDIEDTSTQPQAFSQPMEFQGNHLPFVGFTFVKDSNILEGEREQVSSVEATPIKPSKEIEEQLTLLTKQKEDLETHIKKTEEKLQRMEKENREVQASLNQVTQKYNQSEKDLGLSRIDMKELTRKCEENEETISQLRARINEAESQLKGAESPSKLLTEIEQLKCELKSEFQNSASLKEATQKLKQELLVKESVIDHLESRSKELSVERDRIDSDMITVQDELEKQHKLTAKLKTSNEELKKLSETQNQSISSLKSRLSEISDENQRIKRSQAESEKDKTSLELNLKSLQQRYDQMSKSHEQLSVQFKSTSTSVEESVSQLRSQLDSEVSARQTAERTASDLEHQTSFLRLDLKQTNEEVSDLKQQIHDLEESLRQEKRLREREEAEAKKQQKELTDRLAGREQDIRAQLQELKNEKQKMEDTIYRLKSEGKAADASLKETLEELEQERKLTNSLRGRINNMGEAGVNEKEITRLKSENSELNSKLENVTQIKAAAEAKLADFEREKMMIELDIKEIIARHKTEVTERMAWSSKMKDQLIIMENKLNQKNLENEQLQDNLKRALIRLDDYQTFDETRDDEIKKMSKQLETEKMMKKEAINKLTRIMLERKSLPSNVKKPEPRRAHEREIRKLRGELQQETQKYKRVVEKYQQQLEEIQRQIQEETQMRLELQHQLHTSEGKLQQLQQGIGSYVSNGPSTETHDGASAIYQRETLLVQVPKGNNARKNGWKDVFLVLSFTNKKLLIYDRPEDMGTDIPPSFTLELSQVYSVRSLTQGEHERVRIKPNDSKRVLQVAYVDQQSEQSIIAHPPVEGEVHVRGHHFVESRNSSRSSCDVCGKTLPLALLSGGILECKHCQMKCHKDDVDKTDLIRPCVAGEQDQKKLLLLIKSDDDRSRWLSMLQAGEVVPSNKSPSASSNSLVPAGVNTKRDRTNSLRFNKRPTSAQHGRGSPSGSSNRTYSVSTQRQRSTDVGGVGGGAANYGTVPGPGGIGMRQIEFVRSNDSDTNPPQSQ</sequence>
<keyword evidence="15" id="KW-0460">Magnesium</keyword>
<dbReference type="GO" id="GO:0072518">
    <property type="term" value="F:Rho-dependent protein serine/threonine kinase activity"/>
    <property type="evidence" value="ECO:0007669"/>
    <property type="project" value="TreeGrafter"/>
</dbReference>
<evidence type="ECO:0000259" key="22">
    <source>
        <dbReference type="PROSITE" id="PS50011"/>
    </source>
</evidence>
<evidence type="ECO:0000259" key="23">
    <source>
        <dbReference type="PROSITE" id="PS50081"/>
    </source>
</evidence>
<dbReference type="InterPro" id="IPR050839">
    <property type="entry name" value="Rho-assoc_Ser/Thr_Kinase"/>
</dbReference>
<dbReference type="PROSITE" id="PS51285">
    <property type="entry name" value="AGC_KINASE_CTER"/>
    <property type="match status" value="1"/>
</dbReference>
<keyword evidence="17" id="KW-0206">Cytoskeleton</keyword>
<dbReference type="InterPro" id="IPR002219">
    <property type="entry name" value="PKC_DAG/PE"/>
</dbReference>
<feature type="coiled-coil region" evidence="20">
    <location>
        <begin position="907"/>
        <end position="1042"/>
    </location>
</feature>
<evidence type="ECO:0000313" key="27">
    <source>
        <dbReference type="Proteomes" id="UP000007879"/>
    </source>
</evidence>
<dbReference type="GO" id="GO:0005737">
    <property type="term" value="C:cytoplasm"/>
    <property type="evidence" value="ECO:0007669"/>
    <property type="project" value="TreeGrafter"/>
</dbReference>
<accession>A0AAN0ICI4</accession>
<evidence type="ECO:0000256" key="13">
    <source>
        <dbReference type="ARBA" id="ARBA00022833"/>
    </source>
</evidence>
<feature type="compositionally biased region" description="Polar residues" evidence="21">
    <location>
        <begin position="613"/>
        <end position="624"/>
    </location>
</feature>
<evidence type="ECO:0000256" key="15">
    <source>
        <dbReference type="ARBA" id="ARBA00022842"/>
    </source>
</evidence>
<feature type="compositionally biased region" description="Basic and acidic residues" evidence="21">
    <location>
        <begin position="625"/>
        <end position="649"/>
    </location>
</feature>
<dbReference type="InterPro" id="IPR011009">
    <property type="entry name" value="Kinase-like_dom_sf"/>
</dbReference>
<keyword evidence="14 19" id="KW-0067">ATP-binding</keyword>
<keyword evidence="10 19" id="KW-0547">Nucleotide-binding</keyword>
<dbReference type="GO" id="GO:0008270">
    <property type="term" value="F:zinc ion binding"/>
    <property type="evidence" value="ECO:0007669"/>
    <property type="project" value="UniProtKB-KW"/>
</dbReference>
<feature type="coiled-coil region" evidence="20">
    <location>
        <begin position="424"/>
        <end position="548"/>
    </location>
</feature>
<organism evidence="26 27">
    <name type="scientific">Amphimedon queenslandica</name>
    <name type="common">Sponge</name>
    <dbReference type="NCBI Taxonomy" id="400682"/>
    <lineage>
        <taxon>Eukaryota</taxon>
        <taxon>Metazoa</taxon>
        <taxon>Porifera</taxon>
        <taxon>Demospongiae</taxon>
        <taxon>Heteroscleromorpha</taxon>
        <taxon>Haplosclerida</taxon>
        <taxon>Niphatidae</taxon>
        <taxon>Amphimedon</taxon>
    </lineage>
</organism>
<dbReference type="CDD" id="cd05596">
    <property type="entry name" value="STKc_ROCK"/>
    <property type="match status" value="1"/>
</dbReference>
<evidence type="ECO:0000256" key="8">
    <source>
        <dbReference type="ARBA" id="ARBA00022679"/>
    </source>
</evidence>
<dbReference type="InterPro" id="IPR000719">
    <property type="entry name" value="Prot_kinase_dom"/>
</dbReference>
<keyword evidence="11" id="KW-0863">Zinc-finger</keyword>
<feature type="compositionally biased region" description="Polar residues" evidence="21">
    <location>
        <begin position="1301"/>
        <end position="1333"/>
    </location>
</feature>
<feature type="binding site" evidence="19">
    <location>
        <position position="106"/>
    </location>
    <ligand>
        <name>ATP</name>
        <dbReference type="ChEBI" id="CHEBI:30616"/>
    </ligand>
</feature>
<evidence type="ECO:0000256" key="18">
    <source>
        <dbReference type="PROSITE-ProRule" id="PRU01206"/>
    </source>
</evidence>
<keyword evidence="27" id="KW-1185">Reference proteome</keyword>
<keyword evidence="16 18" id="KW-0175">Coiled coil</keyword>
<dbReference type="CDD" id="cd20813">
    <property type="entry name" value="C1_ROCK"/>
    <property type="match status" value="1"/>
</dbReference>
<feature type="domain" description="RhoBD" evidence="25">
    <location>
        <begin position="911"/>
        <end position="979"/>
    </location>
</feature>
<keyword evidence="5" id="KW-0963">Cytoplasm</keyword>
<dbReference type="Gene3D" id="3.30.200.20">
    <property type="entry name" value="Phosphorylase Kinase, domain 1"/>
    <property type="match status" value="1"/>
</dbReference>
<evidence type="ECO:0000256" key="21">
    <source>
        <dbReference type="SAM" id="MobiDB-lite"/>
    </source>
</evidence>
<dbReference type="GO" id="GO:0048598">
    <property type="term" value="P:embryonic morphogenesis"/>
    <property type="evidence" value="ECO:0007669"/>
    <property type="project" value="TreeGrafter"/>
</dbReference>
<evidence type="ECO:0000256" key="20">
    <source>
        <dbReference type="SAM" id="Coils"/>
    </source>
</evidence>
<evidence type="ECO:0000256" key="1">
    <source>
        <dbReference type="ARBA" id="ARBA00001946"/>
    </source>
</evidence>
<dbReference type="GO" id="GO:0005856">
    <property type="term" value="C:cytoskeleton"/>
    <property type="evidence" value="ECO:0007669"/>
    <property type="project" value="UniProtKB-SubCell"/>
</dbReference>
<dbReference type="Gene3D" id="1.20.5.340">
    <property type="match status" value="1"/>
</dbReference>
<dbReference type="PROSITE" id="PS51859">
    <property type="entry name" value="RHO_BD"/>
    <property type="match status" value="1"/>
</dbReference>
<dbReference type="PROSITE" id="PS00108">
    <property type="entry name" value="PROTEIN_KINASE_ST"/>
    <property type="match status" value="1"/>
</dbReference>
<dbReference type="FunFam" id="1.10.510.10:FF:000047">
    <property type="entry name" value="Rho-associated protein kinase 1"/>
    <property type="match status" value="1"/>
</dbReference>
<comment type="subcellular location">
    <subcellularLocation>
        <location evidence="2">Cytoplasm</location>
        <location evidence="2">Cytoskeleton</location>
    </subcellularLocation>
</comment>
<feature type="region of interest" description="Disordered" evidence="21">
    <location>
        <begin position="749"/>
        <end position="770"/>
    </location>
</feature>
<protein>
    <recommendedName>
        <fullName evidence="4">non-specific serine/threonine protein kinase</fullName>
        <ecNumber evidence="4">2.7.11.1</ecNumber>
    </recommendedName>
</protein>
<comment type="similarity">
    <text evidence="3">Belongs to the protein kinase superfamily. AGC Ser/Thr protein kinase family.</text>
</comment>
<dbReference type="PROSITE" id="PS00107">
    <property type="entry name" value="PROTEIN_KINASE_ATP"/>
    <property type="match status" value="1"/>
</dbReference>
<dbReference type="SUPFAM" id="SSF57889">
    <property type="entry name" value="Cysteine-rich domain"/>
    <property type="match status" value="1"/>
</dbReference>
<dbReference type="Gene3D" id="3.30.60.20">
    <property type="match status" value="1"/>
</dbReference>
<dbReference type="PANTHER" id="PTHR22988:SF73">
    <property type="entry name" value="RHO-ASSOCIATED PROTEIN KINASE"/>
    <property type="match status" value="1"/>
</dbReference>
<proteinExistence type="inferred from homology"/>
<dbReference type="InterPro" id="IPR046349">
    <property type="entry name" value="C1-like_sf"/>
</dbReference>
<evidence type="ECO:0000256" key="19">
    <source>
        <dbReference type="PROSITE-ProRule" id="PRU10141"/>
    </source>
</evidence>
<feature type="domain" description="AGC-kinase C-terminal" evidence="24">
    <location>
        <begin position="341"/>
        <end position="409"/>
    </location>
</feature>
<feature type="domain" description="Protein kinase" evidence="22">
    <location>
        <begin position="77"/>
        <end position="338"/>
    </location>
</feature>
<dbReference type="InterPro" id="IPR008271">
    <property type="entry name" value="Ser/Thr_kinase_AS"/>
</dbReference>
<dbReference type="GO" id="GO:0005524">
    <property type="term" value="F:ATP binding"/>
    <property type="evidence" value="ECO:0007669"/>
    <property type="project" value="UniProtKB-UniRule"/>
</dbReference>
<dbReference type="GeneID" id="100641926"/>
<reference evidence="26" key="2">
    <citation type="submission" date="2024-06" db="UniProtKB">
        <authorList>
            <consortium name="EnsemblMetazoa"/>
        </authorList>
    </citation>
    <scope>IDENTIFICATION</scope>
</reference>
<evidence type="ECO:0000256" key="4">
    <source>
        <dbReference type="ARBA" id="ARBA00012513"/>
    </source>
</evidence>
<dbReference type="Gene3D" id="1.10.510.10">
    <property type="entry name" value="Transferase(Phosphotransferase) domain 1"/>
    <property type="match status" value="1"/>
</dbReference>
<dbReference type="InterPro" id="IPR017441">
    <property type="entry name" value="Protein_kinase_ATP_BS"/>
</dbReference>
<evidence type="ECO:0000259" key="24">
    <source>
        <dbReference type="PROSITE" id="PS51285"/>
    </source>
</evidence>
<keyword evidence="12" id="KW-0418">Kinase</keyword>
<evidence type="ECO:0000256" key="6">
    <source>
        <dbReference type="ARBA" id="ARBA00022527"/>
    </source>
</evidence>
<dbReference type="Proteomes" id="UP000007879">
    <property type="component" value="Unassembled WGS sequence"/>
</dbReference>
<reference evidence="27" key="1">
    <citation type="journal article" date="2010" name="Nature">
        <title>The Amphimedon queenslandica genome and the evolution of animal complexity.</title>
        <authorList>
            <person name="Srivastava M."/>
            <person name="Simakov O."/>
            <person name="Chapman J."/>
            <person name="Fahey B."/>
            <person name="Gauthier M.E."/>
            <person name="Mitros T."/>
            <person name="Richards G.S."/>
            <person name="Conaco C."/>
            <person name="Dacre M."/>
            <person name="Hellsten U."/>
            <person name="Larroux C."/>
            <person name="Putnam N.H."/>
            <person name="Stanke M."/>
            <person name="Adamska M."/>
            <person name="Darling A."/>
            <person name="Degnan S.M."/>
            <person name="Oakley T.H."/>
            <person name="Plachetzki D.C."/>
            <person name="Zhai Y."/>
            <person name="Adamski M."/>
            <person name="Calcino A."/>
            <person name="Cummins S.F."/>
            <person name="Goodstein D.M."/>
            <person name="Harris C."/>
            <person name="Jackson D.J."/>
            <person name="Leys S.P."/>
            <person name="Shu S."/>
            <person name="Woodcroft B.J."/>
            <person name="Vervoort M."/>
            <person name="Kosik K.S."/>
            <person name="Manning G."/>
            <person name="Degnan B.M."/>
            <person name="Rokhsar D.S."/>
        </authorList>
    </citation>
    <scope>NUCLEOTIDE SEQUENCE [LARGE SCALE GENOMIC DNA]</scope>
</reference>
<dbReference type="SUPFAM" id="SSF56112">
    <property type="entry name" value="Protein kinase-like (PK-like)"/>
    <property type="match status" value="1"/>
</dbReference>
<evidence type="ECO:0000313" key="26">
    <source>
        <dbReference type="EnsemblMetazoa" id="XP_003385362.1"/>
    </source>
</evidence>
<dbReference type="GO" id="GO:0031267">
    <property type="term" value="F:small GTPase binding"/>
    <property type="evidence" value="ECO:0007669"/>
    <property type="project" value="InterPro"/>
</dbReference>
<dbReference type="PANTHER" id="PTHR22988">
    <property type="entry name" value="MYOTONIC DYSTROPHY S/T KINASE-RELATED"/>
    <property type="match status" value="1"/>
</dbReference>
<feature type="compositionally biased region" description="Low complexity" evidence="21">
    <location>
        <begin position="1273"/>
        <end position="1290"/>
    </location>
</feature>
<dbReference type="InterPro" id="IPR011993">
    <property type="entry name" value="PH-like_dom_sf"/>
</dbReference>
<dbReference type="PROSITE" id="PS50011">
    <property type="entry name" value="PROTEIN_KINASE_DOM"/>
    <property type="match status" value="1"/>
</dbReference>
<evidence type="ECO:0000256" key="5">
    <source>
        <dbReference type="ARBA" id="ARBA00022490"/>
    </source>
</evidence>
<name>A0AAN0ICI4_AMPQE</name>
<feature type="domain" description="Phorbol-ester/DAG-type" evidence="23">
    <location>
        <begin position="1187"/>
        <end position="1241"/>
    </location>
</feature>
<evidence type="ECO:0000256" key="9">
    <source>
        <dbReference type="ARBA" id="ARBA00022723"/>
    </source>
</evidence>
<dbReference type="Gene3D" id="2.30.29.30">
    <property type="entry name" value="Pleckstrin-homology domain (PH domain)/Phosphotyrosine-binding domain (PTB)"/>
    <property type="match status" value="1"/>
</dbReference>
<dbReference type="InterPro" id="IPR000961">
    <property type="entry name" value="AGC-kinase_C"/>
</dbReference>
<evidence type="ECO:0000256" key="17">
    <source>
        <dbReference type="ARBA" id="ARBA00023212"/>
    </source>
</evidence>
<feature type="region of interest" description="Disordered" evidence="21">
    <location>
        <begin position="608"/>
        <end position="649"/>
    </location>
</feature>
<evidence type="ECO:0000256" key="3">
    <source>
        <dbReference type="ARBA" id="ARBA00009903"/>
    </source>
</evidence>
<evidence type="ECO:0000256" key="12">
    <source>
        <dbReference type="ARBA" id="ARBA00022777"/>
    </source>
</evidence>
<evidence type="ECO:0000256" key="11">
    <source>
        <dbReference type="ARBA" id="ARBA00022771"/>
    </source>
</evidence>
<evidence type="ECO:0000256" key="16">
    <source>
        <dbReference type="ARBA" id="ARBA00023054"/>
    </source>
</evidence>
<dbReference type="GO" id="GO:0031032">
    <property type="term" value="P:actomyosin structure organization"/>
    <property type="evidence" value="ECO:0007669"/>
    <property type="project" value="TreeGrafter"/>
</dbReference>
<evidence type="ECO:0000256" key="10">
    <source>
        <dbReference type="ARBA" id="ARBA00022741"/>
    </source>
</evidence>
<dbReference type="SMART" id="SM00133">
    <property type="entry name" value="S_TK_X"/>
    <property type="match status" value="1"/>
</dbReference>
<feature type="region of interest" description="Disordered" evidence="21">
    <location>
        <begin position="1273"/>
        <end position="1359"/>
    </location>
</feature>